<feature type="transmembrane region" description="Helical" evidence="1">
    <location>
        <begin position="6"/>
        <end position="31"/>
    </location>
</feature>
<evidence type="ECO:0000256" key="1">
    <source>
        <dbReference type="SAM" id="Phobius"/>
    </source>
</evidence>
<dbReference type="STRING" id="1802270.A3C07_04270"/>
<dbReference type="Proteomes" id="UP000179023">
    <property type="component" value="Unassembled WGS sequence"/>
</dbReference>
<keyword evidence="1" id="KW-1133">Transmembrane helix</keyword>
<keyword evidence="1" id="KW-0472">Membrane</keyword>
<accession>A0A1G2KNY0</accession>
<name>A0A1G2KNY0_9BACT</name>
<sequence length="108" mass="12224">MADFIISFFTTWSMIKILMLCGAWIVSGFIFTSMVSDTSLYEDELSFLYRTLGKKLGGEVYHHSRPANWATNIFEGLEVLSGPLVFSWTVRDALVHLTIFLVPKRLAG</sequence>
<dbReference type="AlphaFoldDB" id="A0A1G2KNY0"/>
<evidence type="ECO:0000313" key="2">
    <source>
        <dbReference type="EMBL" id="OHA00352.1"/>
    </source>
</evidence>
<comment type="caution">
    <text evidence="2">The sequence shown here is derived from an EMBL/GenBank/DDBJ whole genome shotgun (WGS) entry which is preliminary data.</text>
</comment>
<reference evidence="2 3" key="1">
    <citation type="journal article" date="2016" name="Nat. Commun.">
        <title>Thousands of microbial genomes shed light on interconnected biogeochemical processes in an aquifer system.</title>
        <authorList>
            <person name="Anantharaman K."/>
            <person name="Brown C.T."/>
            <person name="Hug L.A."/>
            <person name="Sharon I."/>
            <person name="Castelle C.J."/>
            <person name="Probst A.J."/>
            <person name="Thomas B.C."/>
            <person name="Singh A."/>
            <person name="Wilkins M.J."/>
            <person name="Karaoz U."/>
            <person name="Brodie E.L."/>
            <person name="Williams K.H."/>
            <person name="Hubbard S.S."/>
            <person name="Banfield J.F."/>
        </authorList>
    </citation>
    <scope>NUCLEOTIDE SEQUENCE [LARGE SCALE GENOMIC DNA]</scope>
</reference>
<dbReference type="EMBL" id="MHQI01000018">
    <property type="protein sequence ID" value="OHA00352.1"/>
    <property type="molecule type" value="Genomic_DNA"/>
</dbReference>
<keyword evidence="1" id="KW-0812">Transmembrane</keyword>
<evidence type="ECO:0000313" key="3">
    <source>
        <dbReference type="Proteomes" id="UP000179023"/>
    </source>
</evidence>
<proteinExistence type="predicted"/>
<gene>
    <name evidence="2" type="ORF">A3C07_04270</name>
</gene>
<protein>
    <submittedName>
        <fullName evidence="2">Uncharacterized protein</fullName>
    </submittedName>
</protein>
<organism evidence="2 3">
    <name type="scientific">Candidatus Sungbacteria bacterium RIFCSPHIGHO2_02_FULL_47_11</name>
    <dbReference type="NCBI Taxonomy" id="1802270"/>
    <lineage>
        <taxon>Bacteria</taxon>
        <taxon>Candidatus Sungiibacteriota</taxon>
    </lineage>
</organism>